<evidence type="ECO:0000259" key="8">
    <source>
        <dbReference type="Pfam" id="PF01618"/>
    </source>
</evidence>
<evidence type="ECO:0000313" key="9">
    <source>
        <dbReference type="EMBL" id="SFV60416.1"/>
    </source>
</evidence>
<comment type="subcellular location">
    <subcellularLocation>
        <location evidence="1">Cell membrane</location>
        <topology evidence="1">Multi-pass membrane protein</topology>
    </subcellularLocation>
</comment>
<organism evidence="9">
    <name type="scientific">hydrothermal vent metagenome</name>
    <dbReference type="NCBI Taxonomy" id="652676"/>
    <lineage>
        <taxon>unclassified sequences</taxon>
        <taxon>metagenomes</taxon>
        <taxon>ecological metagenomes</taxon>
    </lineage>
</organism>
<accession>A0A1W1C3R3</accession>
<feature type="coiled-coil region" evidence="6">
    <location>
        <begin position="267"/>
        <end position="314"/>
    </location>
</feature>
<keyword evidence="2" id="KW-1003">Cell membrane</keyword>
<sequence>MKNKTSNKRCLPHFSVILSLPLLFLLGLILGYFGLIPLHVELHTLIIIGFIFIIFIFFIRHNANYAVCQMQISINEMEEKLKEALKENALTIMGETKSTLIIQEFLSEYYKDIRNDNFAKVATSVFPMLGILGTFIAIAHSMPDFRVENVDALDKEISVLLSGIGTAFYASIYGIFLSLLWTYFEKRGSAKVDNNLYNLEKVYNKHIWKRRELIKHEHQQSEFRDQLIVNTLKETFNLDFIKELTEYHIESYKTVAEETNKNFNLLKEDMKIVLDELKNTINMVEDRQESLNAVSQIKSNIEGFNKNAQKVEESLNHFDNSVDRTFVKIDSEIGEVVEKLSEFALVISEQNREMQESLRLQKLENSNHQ</sequence>
<protein>
    <submittedName>
        <fullName evidence="9">Arginine/ornithine antiporter ArcD</fullName>
    </submittedName>
</protein>
<proteinExistence type="predicted"/>
<evidence type="ECO:0000256" key="7">
    <source>
        <dbReference type="SAM" id="Phobius"/>
    </source>
</evidence>
<evidence type="ECO:0000256" key="4">
    <source>
        <dbReference type="ARBA" id="ARBA00022989"/>
    </source>
</evidence>
<feature type="transmembrane region" description="Helical" evidence="7">
    <location>
        <begin position="42"/>
        <end position="59"/>
    </location>
</feature>
<dbReference type="Pfam" id="PF01618">
    <property type="entry name" value="MotA_ExbB"/>
    <property type="match status" value="1"/>
</dbReference>
<dbReference type="GO" id="GO:0005886">
    <property type="term" value="C:plasma membrane"/>
    <property type="evidence" value="ECO:0007669"/>
    <property type="project" value="UniProtKB-SubCell"/>
</dbReference>
<dbReference type="AlphaFoldDB" id="A0A1W1C3R3"/>
<dbReference type="EMBL" id="FPHG01000043">
    <property type="protein sequence ID" value="SFV60416.1"/>
    <property type="molecule type" value="Genomic_DNA"/>
</dbReference>
<keyword evidence="3 7" id="KW-0812">Transmembrane</keyword>
<keyword evidence="6" id="KW-0175">Coiled coil</keyword>
<evidence type="ECO:0000256" key="6">
    <source>
        <dbReference type="SAM" id="Coils"/>
    </source>
</evidence>
<keyword evidence="4 7" id="KW-1133">Transmembrane helix</keyword>
<gene>
    <name evidence="9" type="ORF">MNB_SV-9-777</name>
</gene>
<feature type="transmembrane region" description="Helical" evidence="7">
    <location>
        <begin position="159"/>
        <end position="184"/>
    </location>
</feature>
<evidence type="ECO:0000256" key="3">
    <source>
        <dbReference type="ARBA" id="ARBA00022692"/>
    </source>
</evidence>
<evidence type="ECO:0000256" key="1">
    <source>
        <dbReference type="ARBA" id="ARBA00004651"/>
    </source>
</evidence>
<name>A0A1W1C3R3_9ZZZZ</name>
<dbReference type="InterPro" id="IPR002898">
    <property type="entry name" value="MotA_ExbB_proton_chnl"/>
</dbReference>
<keyword evidence="5 7" id="KW-0472">Membrane</keyword>
<feature type="domain" description="MotA/TolQ/ExbB proton channel" evidence="8">
    <location>
        <begin position="102"/>
        <end position="200"/>
    </location>
</feature>
<evidence type="ECO:0000256" key="5">
    <source>
        <dbReference type="ARBA" id="ARBA00023136"/>
    </source>
</evidence>
<reference evidence="9" key="1">
    <citation type="submission" date="2016-10" db="EMBL/GenBank/DDBJ databases">
        <authorList>
            <person name="de Groot N.N."/>
        </authorList>
    </citation>
    <scope>NUCLEOTIDE SEQUENCE</scope>
</reference>
<evidence type="ECO:0000256" key="2">
    <source>
        <dbReference type="ARBA" id="ARBA00022475"/>
    </source>
</evidence>
<feature type="transmembrane region" description="Helical" evidence="7">
    <location>
        <begin position="12"/>
        <end position="36"/>
    </location>
</feature>
<feature type="transmembrane region" description="Helical" evidence="7">
    <location>
        <begin position="118"/>
        <end position="139"/>
    </location>
</feature>